<organism evidence="1 2">
    <name type="scientific">Vanilla planifolia</name>
    <name type="common">Vanilla</name>
    <dbReference type="NCBI Taxonomy" id="51239"/>
    <lineage>
        <taxon>Eukaryota</taxon>
        <taxon>Viridiplantae</taxon>
        <taxon>Streptophyta</taxon>
        <taxon>Embryophyta</taxon>
        <taxon>Tracheophyta</taxon>
        <taxon>Spermatophyta</taxon>
        <taxon>Magnoliopsida</taxon>
        <taxon>Liliopsida</taxon>
        <taxon>Asparagales</taxon>
        <taxon>Orchidaceae</taxon>
        <taxon>Vanilloideae</taxon>
        <taxon>Vanilleae</taxon>
        <taxon>Vanilla</taxon>
    </lineage>
</organism>
<dbReference type="EMBL" id="JADCNL010000003">
    <property type="protein sequence ID" value="KAG0488293.1"/>
    <property type="molecule type" value="Genomic_DNA"/>
</dbReference>
<proteinExistence type="predicted"/>
<comment type="caution">
    <text evidence="1">The sequence shown here is derived from an EMBL/GenBank/DDBJ whole genome shotgun (WGS) entry which is preliminary data.</text>
</comment>
<protein>
    <submittedName>
        <fullName evidence="1">Uncharacterized protein</fullName>
    </submittedName>
</protein>
<gene>
    <name evidence="1" type="ORF">HPP92_007104</name>
</gene>
<accession>A0A835RD82</accession>
<evidence type="ECO:0000313" key="2">
    <source>
        <dbReference type="Proteomes" id="UP000636800"/>
    </source>
</evidence>
<name>A0A835RD82_VANPL</name>
<dbReference type="Proteomes" id="UP000636800">
    <property type="component" value="Chromosome 3"/>
</dbReference>
<keyword evidence="2" id="KW-1185">Reference proteome</keyword>
<sequence>MSMWRHSMACYLVVWSLPIHEWSLLRRTFATEEVDVVLPFIWMGRFHSIIFYGAATTTVLELCATHAALTHDRICPRGTWARKSHALAISFSNKEGCPPRNVICREAMFRTWAYGIPTRGARQLFSFVEGIARFDLTCQIMTWGLARCFIIRSYR</sequence>
<dbReference type="AlphaFoldDB" id="A0A835RD82"/>
<dbReference type="OrthoDB" id="449252at2759"/>
<evidence type="ECO:0000313" key="1">
    <source>
        <dbReference type="EMBL" id="KAG0488293.1"/>
    </source>
</evidence>
<reference evidence="1 2" key="1">
    <citation type="journal article" date="2020" name="Nat. Food">
        <title>A phased Vanilla planifolia genome enables genetic improvement of flavour and production.</title>
        <authorList>
            <person name="Hasing T."/>
            <person name="Tang H."/>
            <person name="Brym M."/>
            <person name="Khazi F."/>
            <person name="Huang T."/>
            <person name="Chambers A.H."/>
        </authorList>
    </citation>
    <scope>NUCLEOTIDE SEQUENCE [LARGE SCALE GENOMIC DNA]</scope>
    <source>
        <tissue evidence="1">Leaf</tissue>
    </source>
</reference>